<name>C0DXU0_EIKCO</name>
<reference evidence="1 2" key="1">
    <citation type="submission" date="2009-01" db="EMBL/GenBank/DDBJ databases">
        <authorList>
            <person name="Fulton L."/>
            <person name="Clifton S."/>
            <person name="Chinwalla A.T."/>
            <person name="Mitreva M."/>
            <person name="Sodergren E."/>
            <person name="Weinstock G."/>
            <person name="Clifton S."/>
            <person name="Dooling D.J."/>
            <person name="Fulton B."/>
            <person name="Minx P."/>
            <person name="Pepin K.H."/>
            <person name="Johnson M."/>
            <person name="Bhonagiri V."/>
            <person name="Nash W.E."/>
            <person name="Mardis E.R."/>
            <person name="Wilson R.K."/>
        </authorList>
    </citation>
    <scope>NUCLEOTIDE SEQUENCE [LARGE SCALE GENOMIC DNA]</scope>
    <source>
        <strain evidence="1 2">ATCC 23834</strain>
    </source>
</reference>
<gene>
    <name evidence="1" type="ORF">EIKCOROL_02202</name>
</gene>
<dbReference type="EMBL" id="ACEA01000047">
    <property type="protein sequence ID" value="EEG23131.1"/>
    <property type="molecule type" value="Genomic_DNA"/>
</dbReference>
<dbReference type="AlphaFoldDB" id="C0DXU0"/>
<dbReference type="HOGENOM" id="CLU_3232953_0_0_4"/>
<accession>C0DXU0</accession>
<proteinExistence type="predicted"/>
<organism evidence="1 2">
    <name type="scientific">Eikenella corrodens ATCC 23834</name>
    <dbReference type="NCBI Taxonomy" id="546274"/>
    <lineage>
        <taxon>Bacteria</taxon>
        <taxon>Pseudomonadati</taxon>
        <taxon>Pseudomonadota</taxon>
        <taxon>Betaproteobacteria</taxon>
        <taxon>Neisseriales</taxon>
        <taxon>Neisseriaceae</taxon>
        <taxon>Eikenella</taxon>
    </lineage>
</organism>
<comment type="caution">
    <text evidence="1">The sequence shown here is derived from an EMBL/GenBank/DDBJ whole genome shotgun (WGS) entry which is preliminary data.</text>
</comment>
<sequence length="43" mass="5044">MIDAATGRVIRVESGDPSYFVDVFPSSVQENIYFYFCNNYYHK</sequence>
<evidence type="ECO:0000313" key="2">
    <source>
        <dbReference type="Proteomes" id="UP000005837"/>
    </source>
</evidence>
<evidence type="ECO:0000313" key="1">
    <source>
        <dbReference type="EMBL" id="EEG23131.1"/>
    </source>
</evidence>
<protein>
    <submittedName>
        <fullName evidence="1">Uncharacterized protein</fullName>
    </submittedName>
</protein>
<dbReference type="Proteomes" id="UP000005837">
    <property type="component" value="Unassembled WGS sequence"/>
</dbReference>